<dbReference type="Gene3D" id="3.50.50.60">
    <property type="entry name" value="FAD/NAD(P)-binding domain"/>
    <property type="match status" value="1"/>
</dbReference>
<comment type="catalytic activity">
    <reaction evidence="5">
        <text>a tetracycline + NADPH + O2 + H(+) = an 11a-hydroxytetracycline + NADP(+) + H2O</text>
        <dbReference type="Rhea" id="RHEA:61444"/>
        <dbReference type="ChEBI" id="CHEBI:15377"/>
        <dbReference type="ChEBI" id="CHEBI:15378"/>
        <dbReference type="ChEBI" id="CHEBI:15379"/>
        <dbReference type="ChEBI" id="CHEBI:57783"/>
        <dbReference type="ChEBI" id="CHEBI:58349"/>
        <dbReference type="ChEBI" id="CHEBI:144644"/>
        <dbReference type="ChEBI" id="CHEBI:144645"/>
    </reaction>
</comment>
<proteinExistence type="inferred from homology"/>
<organism evidence="7 8">
    <name type="scientific">Bacillus shihchuchen</name>
    <dbReference type="NCBI Taxonomy" id="3036942"/>
    <lineage>
        <taxon>Bacteria</taxon>
        <taxon>Bacillati</taxon>
        <taxon>Bacillota</taxon>
        <taxon>Bacilli</taxon>
        <taxon>Bacillales</taxon>
        <taxon>Bacillaceae</taxon>
        <taxon>Bacillus</taxon>
        <taxon>Bacillus cereus group</taxon>
    </lineage>
</organism>
<dbReference type="InterPro" id="IPR043683">
    <property type="entry name" value="TetX_monooxygenase"/>
</dbReference>
<evidence type="ECO:0000259" key="6">
    <source>
        <dbReference type="Pfam" id="PF01494"/>
    </source>
</evidence>
<evidence type="ECO:0000256" key="2">
    <source>
        <dbReference type="ARBA" id="ARBA00022827"/>
    </source>
</evidence>
<dbReference type="SUPFAM" id="SSF51905">
    <property type="entry name" value="FAD/NAD(P)-binding domain"/>
    <property type="match status" value="1"/>
</dbReference>
<keyword evidence="4 5" id="KW-0503">Monooxygenase</keyword>
<sequence length="388" mass="43482">MNDGKNEQYEKRIAIIGAGPGGLTLARILQKHGLKSVVYEKETSPMSRQQGGSLDIHHDSGQEALKEAGLLEQFYEFARYEGEDFRLFDKSGNIYLDEEADSADGDRPEIDRGTLRELLLNSVDSECIHWGYNLIKAVSLENGMHKLHFENGHVDIVDLVVAADGAFSRIRPLVTDSVPQYTGISMIELNLQNVTENHPEIAEFNRRGKVFALSDHKGILAQLNGDDSIRVYLSFRTNKEWLDNCGIPFGNLEAAKSQLLQYFEDWDETLKNYIRCADGAIFPRRIYMLPVGLTWNSTPGVTLIGDAAHLMSPFAGEGVNLAMRDAAELALAIVKYDDLNEAIKNYEGKMYDYSSQSAAISNDNLEICFSEDAAINMYNLMNQLHEQQ</sequence>
<dbReference type="InterPro" id="IPR002938">
    <property type="entry name" value="FAD-bd"/>
</dbReference>
<comment type="domain">
    <text evidence="5">Consists of an N-terminal FAD-binding domain with a Rossman fold and a C-terminal substrate-binding domain.</text>
</comment>
<comment type="subunit">
    <text evidence="5">Monomer.</text>
</comment>
<keyword evidence="3 5" id="KW-0560">Oxidoreductase</keyword>
<comment type="function">
    <text evidence="5">An FAD-requiring monooxygenase active on some tetracycline antibiotic derivatives, which leads to their inactivation. Hydroxylates carbon 11a of tetracycline and some analogs.</text>
</comment>
<dbReference type="EC" id="1.14.13.-" evidence="5"/>
<comment type="caution">
    <text evidence="7">The sequence shown here is derived from an EMBL/GenBank/DDBJ whole genome shotgun (WGS) entry which is preliminary data.</text>
</comment>
<feature type="domain" description="FAD-binding" evidence="6">
    <location>
        <begin position="13"/>
        <end position="79"/>
    </location>
</feature>
<evidence type="ECO:0000256" key="1">
    <source>
        <dbReference type="ARBA" id="ARBA00022630"/>
    </source>
</evidence>
<dbReference type="Proteomes" id="UP001229716">
    <property type="component" value="Unassembled WGS sequence"/>
</dbReference>
<gene>
    <name evidence="7" type="ORF">P6F46_13350</name>
</gene>
<protein>
    <recommendedName>
        <fullName evidence="5">Flavin-dependent monooxygenase</fullName>
    </recommendedName>
    <alternativeName>
        <fullName evidence="5">TetX monooxygenase</fullName>
        <shortName evidence="5">TetX</shortName>
        <ecNumber evidence="5">1.14.13.-</ecNumber>
    </alternativeName>
</protein>
<feature type="binding site" evidence="5">
    <location>
        <position position="48"/>
    </location>
    <ligand>
        <name>NADPH</name>
        <dbReference type="ChEBI" id="CHEBI:57783"/>
    </ligand>
</feature>
<dbReference type="PANTHER" id="PTHR46972">
    <property type="entry name" value="MONOOXYGENASE ASQM-RELATED"/>
    <property type="match status" value="1"/>
</dbReference>
<dbReference type="HAMAP" id="MF_00845">
    <property type="entry name" value="TetX_monooxygenase"/>
    <property type="match status" value="1"/>
</dbReference>
<feature type="binding site" evidence="5">
    <location>
        <position position="306"/>
    </location>
    <ligand>
        <name>FAD</name>
        <dbReference type="ChEBI" id="CHEBI:57692"/>
    </ligand>
</feature>
<feature type="binding site" evidence="5">
    <location>
        <position position="55"/>
    </location>
    <ligand>
        <name>FAD</name>
        <dbReference type="ChEBI" id="CHEBI:57692"/>
    </ligand>
</feature>
<accession>A0ABT7KV93</accession>
<dbReference type="EMBL" id="JASWHZ010000001">
    <property type="protein sequence ID" value="MDL2418036.1"/>
    <property type="molecule type" value="Genomic_DNA"/>
</dbReference>
<keyword evidence="8" id="KW-1185">Reference proteome</keyword>
<evidence type="ECO:0000313" key="8">
    <source>
        <dbReference type="Proteomes" id="UP001229716"/>
    </source>
</evidence>
<name>A0ABT7KV93_9BACI</name>
<evidence type="ECO:0000256" key="5">
    <source>
        <dbReference type="HAMAP-Rule" id="MF_00845"/>
    </source>
</evidence>
<feature type="domain" description="FAD-binding" evidence="6">
    <location>
        <begin position="300"/>
        <end position="333"/>
    </location>
</feature>
<keyword evidence="2 5" id="KW-0274">FAD</keyword>
<keyword evidence="5" id="KW-0963">Cytoplasm</keyword>
<dbReference type="PANTHER" id="PTHR46972:SF1">
    <property type="entry name" value="FAD DEPENDENT OXIDOREDUCTASE DOMAIN-CONTAINING PROTEIN"/>
    <property type="match status" value="1"/>
</dbReference>
<dbReference type="PRINTS" id="PR00420">
    <property type="entry name" value="RNGMNOXGNASE"/>
</dbReference>
<feature type="binding site" evidence="5">
    <location>
        <position position="112"/>
    </location>
    <ligand>
        <name>FAD</name>
        <dbReference type="ChEBI" id="CHEBI:57692"/>
    </ligand>
</feature>
<evidence type="ECO:0000313" key="7">
    <source>
        <dbReference type="EMBL" id="MDL2418036.1"/>
    </source>
</evidence>
<comment type="similarity">
    <text evidence="5">Belongs to the aromatic-ring hydroxylase family. TetX subfamily.</text>
</comment>
<evidence type="ECO:0000256" key="4">
    <source>
        <dbReference type="ARBA" id="ARBA00023033"/>
    </source>
</evidence>
<comment type="cofactor">
    <cofactor evidence="5">
        <name>FAD</name>
        <dbReference type="ChEBI" id="CHEBI:57692"/>
    </cofactor>
</comment>
<keyword evidence="5" id="KW-0521">NADP</keyword>
<keyword evidence="1 5" id="KW-0285">Flavoprotein</keyword>
<dbReference type="InterPro" id="IPR036188">
    <property type="entry name" value="FAD/NAD-bd_sf"/>
</dbReference>
<dbReference type="Pfam" id="PF01494">
    <property type="entry name" value="FAD_binding_3"/>
    <property type="match status" value="2"/>
</dbReference>
<evidence type="ECO:0000256" key="3">
    <source>
        <dbReference type="ARBA" id="ARBA00023002"/>
    </source>
</evidence>
<reference evidence="7 8" key="1">
    <citation type="journal article" date="2023" name="Int. J. Mol. Sci.">
        <title>Pathogenicity and Genomic Characterization of a Novel Genospecies, Bacillus shihchuchen, of the Bacillus cereus Group Isolated from Chinese Softshell Turtle (Pelodiscus sinensis).</title>
        <authorList>
            <person name="Cheng L.W."/>
            <person name="Byadgi O.V."/>
            <person name="Tsai C.E."/>
            <person name="Wang P.C."/>
            <person name="Chen S.C."/>
        </authorList>
    </citation>
    <scope>NUCLEOTIDE SEQUENCE [LARGE SCALE GENOMIC DNA]</scope>
    <source>
        <strain evidence="7 8">QF108-045</strain>
    </source>
</reference>
<comment type="subcellular location">
    <subcellularLocation>
        <location evidence="5">Cytoplasm</location>
    </subcellularLocation>
</comment>
<keyword evidence="5" id="KW-0547">Nucleotide-binding</keyword>